<name>A0A3L6T6S2_PANMI</name>
<proteinExistence type="predicted"/>
<dbReference type="EMBL" id="PQIB02000002">
    <property type="protein sequence ID" value="RLN33981.1"/>
    <property type="molecule type" value="Genomic_DNA"/>
</dbReference>
<keyword evidence="2" id="KW-1185">Reference proteome</keyword>
<dbReference type="OrthoDB" id="695752at2759"/>
<dbReference type="Proteomes" id="UP000275267">
    <property type="component" value="Unassembled WGS sequence"/>
</dbReference>
<accession>A0A3L6T6S2</accession>
<comment type="caution">
    <text evidence="1">The sequence shown here is derived from an EMBL/GenBank/DDBJ whole genome shotgun (WGS) entry which is preliminary data.</text>
</comment>
<dbReference type="PANTHER" id="PTHR33018">
    <property type="entry name" value="OS10G0338966 PROTEIN-RELATED"/>
    <property type="match status" value="1"/>
</dbReference>
<organism evidence="1 2">
    <name type="scientific">Panicum miliaceum</name>
    <name type="common">Proso millet</name>
    <name type="synonym">Broomcorn millet</name>
    <dbReference type="NCBI Taxonomy" id="4540"/>
    <lineage>
        <taxon>Eukaryota</taxon>
        <taxon>Viridiplantae</taxon>
        <taxon>Streptophyta</taxon>
        <taxon>Embryophyta</taxon>
        <taxon>Tracheophyta</taxon>
        <taxon>Spermatophyta</taxon>
        <taxon>Magnoliopsida</taxon>
        <taxon>Liliopsida</taxon>
        <taxon>Poales</taxon>
        <taxon>Poaceae</taxon>
        <taxon>PACMAD clade</taxon>
        <taxon>Panicoideae</taxon>
        <taxon>Panicodae</taxon>
        <taxon>Paniceae</taxon>
        <taxon>Panicinae</taxon>
        <taxon>Panicum</taxon>
        <taxon>Panicum sect. Panicum</taxon>
    </lineage>
</organism>
<dbReference type="InterPro" id="IPR038765">
    <property type="entry name" value="Papain-like_cys_pep_sf"/>
</dbReference>
<sequence>MEEEKTHKHKVAYLDPARIHQTEHSFKLTEKVKEHLKAAKTKKQKDEIKKESHKKERHNVSAYIAKVMLKRVEKKYIMAPYGFDNHWIAILIMPKLERAVVPDSADYDQKQYMEFIGILQNVYRLSVMKGGPHPPDRKEIMNIRYQFYMPTIPKTNCRLDKGDIDGICADLARFIQREICHVAGKYFDHGGVLALDEHENLSNLTKEN</sequence>
<evidence type="ECO:0000313" key="2">
    <source>
        <dbReference type="Proteomes" id="UP000275267"/>
    </source>
</evidence>
<dbReference type="SUPFAM" id="SSF54001">
    <property type="entry name" value="Cysteine proteinases"/>
    <property type="match status" value="1"/>
</dbReference>
<gene>
    <name evidence="1" type="ORF">C2845_PM03G29980</name>
</gene>
<reference evidence="2" key="1">
    <citation type="journal article" date="2019" name="Nat. Commun.">
        <title>The genome of broomcorn millet.</title>
        <authorList>
            <person name="Zou C."/>
            <person name="Miki D."/>
            <person name="Li D."/>
            <person name="Tang Q."/>
            <person name="Xiao L."/>
            <person name="Rajput S."/>
            <person name="Deng P."/>
            <person name="Jia W."/>
            <person name="Huang R."/>
            <person name="Zhang M."/>
            <person name="Sun Y."/>
            <person name="Hu J."/>
            <person name="Fu X."/>
            <person name="Schnable P.S."/>
            <person name="Li F."/>
            <person name="Zhang H."/>
            <person name="Feng B."/>
            <person name="Zhu X."/>
            <person name="Liu R."/>
            <person name="Schnable J.C."/>
            <person name="Zhu J.-K."/>
            <person name="Zhang H."/>
        </authorList>
    </citation>
    <scope>NUCLEOTIDE SEQUENCE [LARGE SCALE GENOMIC DNA]</scope>
</reference>
<dbReference type="PANTHER" id="PTHR33018:SF19">
    <property type="entry name" value="OS12G0558775 PROTEIN"/>
    <property type="match status" value="1"/>
</dbReference>
<evidence type="ECO:0000313" key="1">
    <source>
        <dbReference type="EMBL" id="RLN33981.1"/>
    </source>
</evidence>
<dbReference type="AlphaFoldDB" id="A0A3L6T6S2"/>
<protein>
    <submittedName>
        <fullName evidence="1">Uncharacterized protein</fullName>
    </submittedName>
</protein>